<feature type="transmembrane region" description="Helical" evidence="8">
    <location>
        <begin position="6"/>
        <end position="24"/>
    </location>
</feature>
<evidence type="ECO:0000313" key="10">
    <source>
        <dbReference type="EMBL" id="SMF81121.1"/>
    </source>
</evidence>
<evidence type="ECO:0000259" key="9">
    <source>
        <dbReference type="Pfam" id="PF00361"/>
    </source>
</evidence>
<comment type="similarity">
    <text evidence="2">Belongs to the CPA3 antiporters (TC 2.A.63) subunit D family.</text>
</comment>
<feature type="transmembrane region" description="Helical" evidence="8">
    <location>
        <begin position="159"/>
        <end position="180"/>
    </location>
</feature>
<dbReference type="GO" id="GO:0042773">
    <property type="term" value="P:ATP synthesis coupled electron transport"/>
    <property type="evidence" value="ECO:0007669"/>
    <property type="project" value="InterPro"/>
</dbReference>
<proteinExistence type="inferred from homology"/>
<keyword evidence="11" id="KW-1185">Reference proteome</keyword>
<evidence type="ECO:0000256" key="5">
    <source>
        <dbReference type="ARBA" id="ARBA00022989"/>
    </source>
</evidence>
<dbReference type="EMBL" id="FWZT01000036">
    <property type="protein sequence ID" value="SMF81121.1"/>
    <property type="molecule type" value="Genomic_DNA"/>
</dbReference>
<dbReference type="PANTHER" id="PTHR42703">
    <property type="entry name" value="NADH DEHYDROGENASE"/>
    <property type="match status" value="1"/>
</dbReference>
<keyword evidence="5 8" id="KW-1133">Transmembrane helix</keyword>
<feature type="transmembrane region" description="Helical" evidence="8">
    <location>
        <begin position="73"/>
        <end position="92"/>
    </location>
</feature>
<feature type="transmembrane region" description="Helical" evidence="8">
    <location>
        <begin position="128"/>
        <end position="147"/>
    </location>
</feature>
<feature type="transmembrane region" description="Helical" evidence="8">
    <location>
        <begin position="271"/>
        <end position="289"/>
    </location>
</feature>
<protein>
    <submittedName>
        <fullName evidence="10">Multisubunit sodium/proton antiporter, MrpD subunit</fullName>
    </submittedName>
</protein>
<dbReference type="AlphaFoldDB" id="A0A1Y6CPU5"/>
<evidence type="ECO:0000256" key="1">
    <source>
        <dbReference type="ARBA" id="ARBA00004651"/>
    </source>
</evidence>
<feature type="transmembrane region" description="Helical" evidence="8">
    <location>
        <begin position="31"/>
        <end position="53"/>
    </location>
</feature>
<sequence length="489" mass="53292">MSSLIFLPILIPFLGFCITLTFFRNQVAQKYLSLLIAVAHFSVALLLTSSDGLFSMTMGGWEAPFGISIELDLLSRILILVTSLIYLAVILYCKPGDNGETSPLLFPLLNIIVCGISGAFSTADLFNLYVWFEVTLLSSFVLSTLEGDGQRYAGALKYIIINILSSLIFLLAAGLIYHGTHTLNFGDLQSRLAAMAISEPWYTTMLSLTLFTAFAIKSALFPFHSWLPASYHHLSPTVSAIFGGLLTKVGLYAIFRITLSVFPYQSYVTDILAWLAGITMLVGVMGAVAQTHVRRILSFHIMSQVGYIAMAGVLINSPDATVRVAGFTAAIFYMVHHIIVKTNLFLVSGLIRSCLGSERLKELGGLRHSSPLIAILFAIPALSLAGLPPSSGFWAKFLLIKASLSAELYIPVLIMIIAGFFTLFSMTKIWLGAFWEPLEEPRPAQKLSWSPVLACLILGVASLSLAFHPDYILDRAKAAAVSLQERGAS</sequence>
<evidence type="ECO:0000256" key="4">
    <source>
        <dbReference type="ARBA" id="ARBA00022692"/>
    </source>
</evidence>
<evidence type="ECO:0000256" key="8">
    <source>
        <dbReference type="SAM" id="Phobius"/>
    </source>
</evidence>
<keyword evidence="4 7" id="KW-0812">Transmembrane</keyword>
<feature type="transmembrane region" description="Helical" evidence="8">
    <location>
        <begin position="296"/>
        <end position="315"/>
    </location>
</feature>
<evidence type="ECO:0000256" key="3">
    <source>
        <dbReference type="ARBA" id="ARBA00022475"/>
    </source>
</evidence>
<dbReference type="STRING" id="1513793.SAMN06296036_13612"/>
<dbReference type="GO" id="GO:0008137">
    <property type="term" value="F:NADH dehydrogenase (ubiquinone) activity"/>
    <property type="evidence" value="ECO:0007669"/>
    <property type="project" value="InterPro"/>
</dbReference>
<keyword evidence="6 8" id="KW-0472">Membrane</keyword>
<dbReference type="PRINTS" id="PR01437">
    <property type="entry name" value="NUOXDRDTASE4"/>
</dbReference>
<feature type="transmembrane region" description="Helical" evidence="8">
    <location>
        <begin position="104"/>
        <end position="122"/>
    </location>
</feature>
<accession>A0A1Y6CPU5</accession>
<feature type="transmembrane region" description="Helical" evidence="8">
    <location>
        <begin position="327"/>
        <end position="351"/>
    </location>
</feature>
<feature type="transmembrane region" description="Helical" evidence="8">
    <location>
        <begin position="200"/>
        <end position="220"/>
    </location>
</feature>
<feature type="transmembrane region" description="Helical" evidence="8">
    <location>
        <begin position="408"/>
        <end position="435"/>
    </location>
</feature>
<gene>
    <name evidence="10" type="ORF">SAMN06296036_13612</name>
</gene>
<feature type="domain" description="NADH:quinone oxidoreductase/Mrp antiporter transmembrane" evidence="9">
    <location>
        <begin position="124"/>
        <end position="422"/>
    </location>
</feature>
<dbReference type="OrthoDB" id="5288794at2"/>
<dbReference type="PANTHER" id="PTHR42703:SF1">
    <property type="entry name" value="NA(+)_H(+) ANTIPORTER SUBUNIT D1"/>
    <property type="match status" value="1"/>
</dbReference>
<evidence type="ECO:0000256" key="2">
    <source>
        <dbReference type="ARBA" id="ARBA00005346"/>
    </source>
</evidence>
<feature type="transmembrane region" description="Helical" evidence="8">
    <location>
        <begin position="240"/>
        <end position="259"/>
    </location>
</feature>
<dbReference type="Proteomes" id="UP000192907">
    <property type="component" value="Unassembled WGS sequence"/>
</dbReference>
<evidence type="ECO:0000313" key="11">
    <source>
        <dbReference type="Proteomes" id="UP000192907"/>
    </source>
</evidence>
<dbReference type="RefSeq" id="WP_132325902.1">
    <property type="nucleotide sequence ID" value="NZ_FWZT01000036.1"/>
</dbReference>
<feature type="transmembrane region" description="Helical" evidence="8">
    <location>
        <begin position="447"/>
        <end position="467"/>
    </location>
</feature>
<reference evidence="11" key="1">
    <citation type="submission" date="2017-04" db="EMBL/GenBank/DDBJ databases">
        <authorList>
            <person name="Varghese N."/>
            <person name="Submissions S."/>
        </authorList>
    </citation>
    <scope>NUCLEOTIDE SEQUENCE [LARGE SCALE GENOMIC DNA]</scope>
    <source>
        <strain evidence="11">RKEM611</strain>
    </source>
</reference>
<feature type="transmembrane region" description="Helical" evidence="8">
    <location>
        <begin position="372"/>
        <end position="388"/>
    </location>
</feature>
<organism evidence="10 11">
    <name type="scientific">Pseudobacteriovorax antillogorgiicola</name>
    <dbReference type="NCBI Taxonomy" id="1513793"/>
    <lineage>
        <taxon>Bacteria</taxon>
        <taxon>Pseudomonadati</taxon>
        <taxon>Bdellovibrionota</taxon>
        <taxon>Oligoflexia</taxon>
        <taxon>Oligoflexales</taxon>
        <taxon>Pseudobacteriovoracaceae</taxon>
        <taxon>Pseudobacteriovorax</taxon>
    </lineage>
</organism>
<evidence type="ECO:0000256" key="6">
    <source>
        <dbReference type="ARBA" id="ARBA00023136"/>
    </source>
</evidence>
<keyword evidence="3" id="KW-1003">Cell membrane</keyword>
<dbReference type="GO" id="GO:0005886">
    <property type="term" value="C:plasma membrane"/>
    <property type="evidence" value="ECO:0007669"/>
    <property type="project" value="UniProtKB-SubCell"/>
</dbReference>
<evidence type="ECO:0000256" key="7">
    <source>
        <dbReference type="RuleBase" id="RU000320"/>
    </source>
</evidence>
<name>A0A1Y6CPU5_9BACT</name>
<dbReference type="InterPro" id="IPR001750">
    <property type="entry name" value="ND/Mrp_TM"/>
</dbReference>
<dbReference type="InterPro" id="IPR050586">
    <property type="entry name" value="CPA3_Na-H_Antiporter_D"/>
</dbReference>
<dbReference type="InterPro" id="IPR003918">
    <property type="entry name" value="NADH_UbQ_OxRdtase"/>
</dbReference>
<comment type="subcellular location">
    <subcellularLocation>
        <location evidence="1">Cell membrane</location>
        <topology evidence="1">Multi-pass membrane protein</topology>
    </subcellularLocation>
    <subcellularLocation>
        <location evidence="7">Membrane</location>
        <topology evidence="7">Multi-pass membrane protein</topology>
    </subcellularLocation>
</comment>
<dbReference type="Pfam" id="PF00361">
    <property type="entry name" value="Proton_antipo_M"/>
    <property type="match status" value="1"/>
</dbReference>